<dbReference type="InterPro" id="IPR003594">
    <property type="entry name" value="HATPase_dom"/>
</dbReference>
<keyword evidence="7" id="KW-1133">Transmembrane helix</keyword>
<dbReference type="SMART" id="SM00387">
    <property type="entry name" value="HATPase_c"/>
    <property type="match status" value="1"/>
</dbReference>
<evidence type="ECO:0000256" key="5">
    <source>
        <dbReference type="ARBA" id="ARBA00022777"/>
    </source>
</evidence>
<dbReference type="InterPro" id="IPR004358">
    <property type="entry name" value="Sig_transdc_His_kin-like_C"/>
</dbReference>
<accession>A0A2U2HJF4</accession>
<dbReference type="OrthoDB" id="9785691at2"/>
<keyword evidence="5 9" id="KW-0418">Kinase</keyword>
<feature type="transmembrane region" description="Helical" evidence="7">
    <location>
        <begin position="37"/>
        <end position="59"/>
    </location>
</feature>
<dbReference type="GO" id="GO:0005524">
    <property type="term" value="F:ATP binding"/>
    <property type="evidence" value="ECO:0007669"/>
    <property type="project" value="UniProtKB-KW"/>
</dbReference>
<sequence length="668" mass="72127">MQAVVLGFSHGIAALGFLMLFLVLAGRWRARVHAAALALACLVSALWSGALASGLGAIAGAPLETVRTCGWAALLLMLIGPARARWKLCLGLILALGAASLGGGPPMAVIGARLMLSVLGMLLVEQLYRNTPVAERWAIKFACIGVGALFGYDFFLYSDAALFSRINPEIDAARGIANALTVPLLAVSAARNPAWASGMALSRRLMFHSAALIGSAIYLLAMALSAYYLRFIGGDWGRVMQFAFLCGACIVLAGVLFSGALRARLKVMINKHLYTSRFDYREEWWRFTRVLSEDGPDLNLRAIAAVAGLVESPAGALWLRRDGDMCEAAGAWNMPSQSQGVDVNGDFFAFIESRQWVVDAAGEARANPHPPLPGALLAVPDLWVVVPLTLHGRLFGLVALARPRAPLALNWEVTDVLKIAGSQAASYLAHRESLNSLLVARQFESFNRVSTFIVHDLKNLVCQFSLLLANADKHKHNPEFQADVLGTLDHSVRKMQTLLQKLGRGDPDDASQPQRLARLLEQAVEAKSLAEPRPALVVRDPALFVLAHRGRLERVLGHLIQNAIEATSRHGEVAVRLLREGDCAVVEVADTGLGMSAGFMREGLFKPFVTTKTAGMGIGVFESREYIRELGGELQVASAESEGTTFRVILPLHDMREALDGQEEVAGH</sequence>
<dbReference type="NCBIfam" id="TIGR02916">
    <property type="entry name" value="PEP_his_kin"/>
    <property type="match status" value="1"/>
</dbReference>
<keyword evidence="10" id="KW-1185">Reference proteome</keyword>
<proteinExistence type="predicted"/>
<dbReference type="RefSeq" id="WP_106758086.1">
    <property type="nucleotide sequence ID" value="NZ_PXWF02000235.1"/>
</dbReference>
<comment type="caution">
    <text evidence="9">The sequence shown here is derived from an EMBL/GenBank/DDBJ whole genome shotgun (WGS) entry which is preliminary data.</text>
</comment>
<dbReference type="PANTHER" id="PTHR44936">
    <property type="entry name" value="SENSOR PROTEIN CREC"/>
    <property type="match status" value="1"/>
</dbReference>
<feature type="transmembrane region" description="Helical" evidence="7">
    <location>
        <begin position="205"/>
        <end position="229"/>
    </location>
</feature>
<keyword evidence="7" id="KW-0812">Transmembrane</keyword>
<feature type="transmembrane region" description="Helical" evidence="7">
    <location>
        <begin position="110"/>
        <end position="128"/>
    </location>
</feature>
<dbReference type="Gene3D" id="3.30.565.10">
    <property type="entry name" value="Histidine kinase-like ATPase, C-terminal domain"/>
    <property type="match status" value="1"/>
</dbReference>
<keyword evidence="7" id="KW-0472">Membrane</keyword>
<name>A0A2U2HJF4_9BURK</name>
<feature type="transmembrane region" description="Helical" evidence="7">
    <location>
        <begin position="241"/>
        <end position="261"/>
    </location>
</feature>
<organism evidence="9 10">
    <name type="scientific">Massilia glaciei</name>
    <dbReference type="NCBI Taxonomy" id="1524097"/>
    <lineage>
        <taxon>Bacteria</taxon>
        <taxon>Pseudomonadati</taxon>
        <taxon>Pseudomonadota</taxon>
        <taxon>Betaproteobacteria</taxon>
        <taxon>Burkholderiales</taxon>
        <taxon>Oxalobacteraceae</taxon>
        <taxon>Telluria group</taxon>
        <taxon>Massilia</taxon>
    </lineage>
</organism>
<evidence type="ECO:0000259" key="8">
    <source>
        <dbReference type="PROSITE" id="PS50109"/>
    </source>
</evidence>
<dbReference type="AlphaFoldDB" id="A0A2U2HJF4"/>
<evidence type="ECO:0000313" key="10">
    <source>
        <dbReference type="Proteomes" id="UP000241421"/>
    </source>
</evidence>
<dbReference type="EMBL" id="PXWF02000235">
    <property type="protein sequence ID" value="PWF47667.1"/>
    <property type="molecule type" value="Genomic_DNA"/>
</dbReference>
<dbReference type="GO" id="GO:0004673">
    <property type="term" value="F:protein histidine kinase activity"/>
    <property type="evidence" value="ECO:0007669"/>
    <property type="project" value="UniProtKB-EC"/>
</dbReference>
<evidence type="ECO:0000256" key="1">
    <source>
        <dbReference type="ARBA" id="ARBA00000085"/>
    </source>
</evidence>
<evidence type="ECO:0000256" key="6">
    <source>
        <dbReference type="ARBA" id="ARBA00022840"/>
    </source>
</evidence>
<dbReference type="InterPro" id="IPR036890">
    <property type="entry name" value="HATPase_C_sf"/>
</dbReference>
<dbReference type="EC" id="2.7.13.3" evidence="2"/>
<evidence type="ECO:0000256" key="7">
    <source>
        <dbReference type="SAM" id="Phobius"/>
    </source>
</evidence>
<dbReference type="PROSITE" id="PS50109">
    <property type="entry name" value="HIS_KIN"/>
    <property type="match status" value="1"/>
</dbReference>
<keyword evidence="6" id="KW-0067">ATP-binding</keyword>
<comment type="catalytic activity">
    <reaction evidence="1">
        <text>ATP + protein L-histidine = ADP + protein N-phospho-L-histidine.</text>
        <dbReference type="EC" id="2.7.13.3"/>
    </reaction>
</comment>
<keyword evidence="4" id="KW-0547">Nucleotide-binding</keyword>
<feature type="transmembrane region" description="Helical" evidence="7">
    <location>
        <begin position="137"/>
        <end position="155"/>
    </location>
</feature>
<feature type="domain" description="Histidine kinase" evidence="8">
    <location>
        <begin position="452"/>
        <end position="654"/>
    </location>
</feature>
<dbReference type="PANTHER" id="PTHR44936:SF10">
    <property type="entry name" value="SENSOR PROTEIN RSTB"/>
    <property type="match status" value="1"/>
</dbReference>
<gene>
    <name evidence="9" type="primary">prsK</name>
    <name evidence="9" type="ORF">C7C56_014480</name>
</gene>
<feature type="transmembrane region" description="Helical" evidence="7">
    <location>
        <begin position="6"/>
        <end position="25"/>
    </location>
</feature>
<dbReference type="PRINTS" id="PR00344">
    <property type="entry name" value="BCTRLSENSOR"/>
</dbReference>
<reference evidence="9 10" key="1">
    <citation type="submission" date="2018-04" db="EMBL/GenBank/DDBJ databases">
        <title>Massilia violaceinigra sp. nov., a novel purple-pigmented bacterium isolated from Tianshan glacier, Xinjiang, China.</title>
        <authorList>
            <person name="Wang H."/>
        </authorList>
    </citation>
    <scope>NUCLEOTIDE SEQUENCE [LARGE SCALE GENOMIC DNA]</scope>
    <source>
        <strain evidence="9 10">B448-2</strain>
    </source>
</reference>
<evidence type="ECO:0000256" key="2">
    <source>
        <dbReference type="ARBA" id="ARBA00012438"/>
    </source>
</evidence>
<dbReference type="SUPFAM" id="SSF55874">
    <property type="entry name" value="ATPase domain of HSP90 chaperone/DNA topoisomerase II/histidine kinase"/>
    <property type="match status" value="1"/>
</dbReference>
<evidence type="ECO:0000256" key="4">
    <source>
        <dbReference type="ARBA" id="ARBA00022741"/>
    </source>
</evidence>
<dbReference type="Proteomes" id="UP000241421">
    <property type="component" value="Unassembled WGS sequence"/>
</dbReference>
<dbReference type="InterPro" id="IPR050980">
    <property type="entry name" value="2C_sensor_his_kinase"/>
</dbReference>
<protein>
    <recommendedName>
        <fullName evidence="2">histidine kinase</fullName>
        <ecNumber evidence="2">2.7.13.3</ecNumber>
    </recommendedName>
</protein>
<dbReference type="SUPFAM" id="SSF55781">
    <property type="entry name" value="GAF domain-like"/>
    <property type="match status" value="1"/>
</dbReference>
<dbReference type="Pfam" id="PF02518">
    <property type="entry name" value="HATPase_c"/>
    <property type="match status" value="1"/>
</dbReference>
<evidence type="ECO:0000256" key="3">
    <source>
        <dbReference type="ARBA" id="ARBA00022679"/>
    </source>
</evidence>
<dbReference type="InterPro" id="IPR014265">
    <property type="entry name" value="XrtA/PrsK"/>
</dbReference>
<keyword evidence="3" id="KW-0808">Transferase</keyword>
<evidence type="ECO:0000313" key="9">
    <source>
        <dbReference type="EMBL" id="PWF47667.1"/>
    </source>
</evidence>
<dbReference type="InterPro" id="IPR005467">
    <property type="entry name" value="His_kinase_dom"/>
</dbReference>